<protein>
    <submittedName>
        <fullName evidence="3">Protein lyk5</fullName>
    </submittedName>
</protein>
<dbReference type="EMBL" id="PKMF04000295">
    <property type="protein sequence ID" value="KAK7838923.1"/>
    <property type="molecule type" value="Genomic_DNA"/>
</dbReference>
<dbReference type="InterPro" id="IPR036779">
    <property type="entry name" value="LysM_dom_sf"/>
</dbReference>
<organism evidence="3 4">
    <name type="scientific">Quercus suber</name>
    <name type="common">Cork oak</name>
    <dbReference type="NCBI Taxonomy" id="58331"/>
    <lineage>
        <taxon>Eukaryota</taxon>
        <taxon>Viridiplantae</taxon>
        <taxon>Streptophyta</taxon>
        <taxon>Embryophyta</taxon>
        <taxon>Tracheophyta</taxon>
        <taxon>Spermatophyta</taxon>
        <taxon>Magnoliopsida</taxon>
        <taxon>eudicotyledons</taxon>
        <taxon>Gunneridae</taxon>
        <taxon>Pentapetalae</taxon>
        <taxon>rosids</taxon>
        <taxon>fabids</taxon>
        <taxon>Fagales</taxon>
        <taxon>Fagaceae</taxon>
        <taxon>Quercus</taxon>
    </lineage>
</organism>
<comment type="caution">
    <text evidence="3">The sequence shown here is derived from an EMBL/GenBank/DDBJ whole genome shotgun (WGS) entry which is preliminary data.</text>
</comment>
<evidence type="ECO:0000256" key="1">
    <source>
        <dbReference type="SAM" id="Phobius"/>
    </source>
</evidence>
<dbReference type="PANTHER" id="PTHR45927:SF6">
    <property type="entry name" value="PROTEIN LYK5"/>
    <property type="match status" value="1"/>
</dbReference>
<dbReference type="SUPFAM" id="SSF54106">
    <property type="entry name" value="LysM domain"/>
    <property type="match status" value="1"/>
</dbReference>
<dbReference type="InterPro" id="IPR052611">
    <property type="entry name" value="Plant_RLK_LysM"/>
</dbReference>
<gene>
    <name evidence="3" type="primary">LYK5_4</name>
    <name evidence="3" type="ORF">CFP56_018947</name>
</gene>
<dbReference type="Pfam" id="PF23473">
    <property type="entry name" value="LysM3_LYK4_5"/>
    <property type="match status" value="1"/>
</dbReference>
<evidence type="ECO:0000313" key="3">
    <source>
        <dbReference type="EMBL" id="KAK7838923.1"/>
    </source>
</evidence>
<accession>A0AAW0KHM9</accession>
<sequence>MANDTYQGLTTCQAMKRENPYTVETLSVGVKVRVPLSCACPTSNQTASGFKYLLAYITTSGDNISTIADLFGADKQSILDANELSEDSIIYPFTPLLVPLKSKPTGIVKSVILDNSKNRSANRWWIWLIVTVGGIIIAFLCFLCHSKWKKQKALLPQIFFYIISNIFFKGEKKETKEAPNGTWR</sequence>
<proteinExistence type="predicted"/>
<feature type="transmembrane region" description="Helical" evidence="1">
    <location>
        <begin position="124"/>
        <end position="144"/>
    </location>
</feature>
<evidence type="ECO:0000259" key="2">
    <source>
        <dbReference type="PROSITE" id="PS51782"/>
    </source>
</evidence>
<dbReference type="Pfam" id="PF23472">
    <property type="entry name" value="LysM2_CERK1_LYK3_4_5"/>
    <property type="match status" value="1"/>
</dbReference>
<feature type="domain" description="LysM" evidence="2">
    <location>
        <begin position="54"/>
        <end position="98"/>
    </location>
</feature>
<keyword evidence="1" id="KW-1133">Transmembrane helix</keyword>
<dbReference type="Gene3D" id="3.10.350.10">
    <property type="entry name" value="LysM domain"/>
    <property type="match status" value="1"/>
</dbReference>
<name>A0AAW0KHM9_QUESU</name>
<dbReference type="AlphaFoldDB" id="A0AAW0KHM9"/>
<keyword evidence="4" id="KW-1185">Reference proteome</keyword>
<evidence type="ECO:0000313" key="4">
    <source>
        <dbReference type="Proteomes" id="UP000237347"/>
    </source>
</evidence>
<keyword evidence="1" id="KW-0812">Transmembrane</keyword>
<dbReference type="InterPro" id="IPR056562">
    <property type="entry name" value="LysM2_CERK1_LYK3_4_5"/>
</dbReference>
<keyword evidence="1" id="KW-0472">Membrane</keyword>
<dbReference type="InterPro" id="IPR056563">
    <property type="entry name" value="LysM3_LYK4_5"/>
</dbReference>
<dbReference type="CDD" id="cd00118">
    <property type="entry name" value="LysM"/>
    <property type="match status" value="1"/>
</dbReference>
<reference evidence="3 4" key="1">
    <citation type="journal article" date="2018" name="Sci. Data">
        <title>The draft genome sequence of cork oak.</title>
        <authorList>
            <person name="Ramos A.M."/>
            <person name="Usie A."/>
            <person name="Barbosa P."/>
            <person name="Barros P.M."/>
            <person name="Capote T."/>
            <person name="Chaves I."/>
            <person name="Simoes F."/>
            <person name="Abreu I."/>
            <person name="Carrasquinho I."/>
            <person name="Faro C."/>
            <person name="Guimaraes J.B."/>
            <person name="Mendonca D."/>
            <person name="Nobrega F."/>
            <person name="Rodrigues L."/>
            <person name="Saibo N.J.M."/>
            <person name="Varela M.C."/>
            <person name="Egas C."/>
            <person name="Matos J."/>
            <person name="Miguel C.M."/>
            <person name="Oliveira M.M."/>
            <person name="Ricardo C.P."/>
            <person name="Goncalves S."/>
        </authorList>
    </citation>
    <scope>NUCLEOTIDE SEQUENCE [LARGE SCALE GENOMIC DNA]</scope>
    <source>
        <strain evidence="4">cv. HL8</strain>
    </source>
</reference>
<dbReference type="Proteomes" id="UP000237347">
    <property type="component" value="Unassembled WGS sequence"/>
</dbReference>
<dbReference type="InterPro" id="IPR018392">
    <property type="entry name" value="LysM"/>
</dbReference>
<dbReference type="PROSITE" id="PS51782">
    <property type="entry name" value="LYSM"/>
    <property type="match status" value="1"/>
</dbReference>
<dbReference type="PANTHER" id="PTHR45927">
    <property type="entry name" value="LYSM-DOMAIN RECEPTOR-LIKE KINASE-RELATED"/>
    <property type="match status" value="1"/>
</dbReference>